<comment type="caution">
    <text evidence="2">The sequence shown here is derived from an EMBL/GenBank/DDBJ whole genome shotgun (WGS) entry which is preliminary data.</text>
</comment>
<proteinExistence type="predicted"/>
<feature type="chain" id="PRO_5046903446" description="Ricin B lectin domain-containing protein" evidence="1">
    <location>
        <begin position="23"/>
        <end position="220"/>
    </location>
</feature>
<sequence length="220" mass="22471">MVAVAGAVAALVVIGVAVMAAAAGTSAPGSPTAEATRSTFPGSVLADGWYRIVPSHVADRDLCLGEGRERNRRTDRELAVQRSCQGLSPDTYVAAVGRDVYQIEWHHPVQGVGCLTVDQPSDGKPAKSGAPVYGEALVGPSNCTRAANQRFLLEPADARVSGGFTVRPVHSGMCLGVLGGVADVDVGAELVQHNCTGGADQVFLFVPASAPAQGGRASAP</sequence>
<keyword evidence="1" id="KW-0732">Signal</keyword>
<dbReference type="CDD" id="cd00161">
    <property type="entry name" value="beta-trefoil_Ricin-like"/>
    <property type="match status" value="1"/>
</dbReference>
<feature type="signal peptide" evidence="1">
    <location>
        <begin position="1"/>
        <end position="22"/>
    </location>
</feature>
<gene>
    <name evidence="2" type="ORF">J2S55_005111</name>
</gene>
<name>A0ABT9R9C6_9ACTN</name>
<protein>
    <recommendedName>
        <fullName evidence="4">Ricin B lectin domain-containing protein</fullName>
    </recommendedName>
</protein>
<organism evidence="2 3">
    <name type="scientific">Streptosporangium brasiliense</name>
    <dbReference type="NCBI Taxonomy" id="47480"/>
    <lineage>
        <taxon>Bacteria</taxon>
        <taxon>Bacillati</taxon>
        <taxon>Actinomycetota</taxon>
        <taxon>Actinomycetes</taxon>
        <taxon>Streptosporangiales</taxon>
        <taxon>Streptosporangiaceae</taxon>
        <taxon>Streptosporangium</taxon>
    </lineage>
</organism>
<dbReference type="Proteomes" id="UP001230426">
    <property type="component" value="Unassembled WGS sequence"/>
</dbReference>
<dbReference type="InterPro" id="IPR035992">
    <property type="entry name" value="Ricin_B-like_lectins"/>
</dbReference>
<evidence type="ECO:0000256" key="1">
    <source>
        <dbReference type="SAM" id="SignalP"/>
    </source>
</evidence>
<dbReference type="RefSeq" id="WP_306865702.1">
    <property type="nucleotide sequence ID" value="NZ_JAUSRB010000002.1"/>
</dbReference>
<dbReference type="SUPFAM" id="SSF50370">
    <property type="entry name" value="Ricin B-like lectins"/>
    <property type="match status" value="1"/>
</dbReference>
<reference evidence="2 3" key="1">
    <citation type="submission" date="2023-07" db="EMBL/GenBank/DDBJ databases">
        <title>Sequencing the genomes of 1000 actinobacteria strains.</title>
        <authorList>
            <person name="Klenk H.-P."/>
        </authorList>
    </citation>
    <scope>NUCLEOTIDE SEQUENCE [LARGE SCALE GENOMIC DNA]</scope>
    <source>
        <strain evidence="2 3">DSM 44109</strain>
    </source>
</reference>
<accession>A0ABT9R9C6</accession>
<dbReference type="Gene3D" id="2.80.10.50">
    <property type="match status" value="1"/>
</dbReference>
<evidence type="ECO:0000313" key="2">
    <source>
        <dbReference type="EMBL" id="MDP9865845.1"/>
    </source>
</evidence>
<evidence type="ECO:0008006" key="4">
    <source>
        <dbReference type="Google" id="ProtNLM"/>
    </source>
</evidence>
<keyword evidence="3" id="KW-1185">Reference proteome</keyword>
<evidence type="ECO:0000313" key="3">
    <source>
        <dbReference type="Proteomes" id="UP001230426"/>
    </source>
</evidence>
<dbReference type="EMBL" id="JAUSRB010000002">
    <property type="protein sequence ID" value="MDP9865845.1"/>
    <property type="molecule type" value="Genomic_DNA"/>
</dbReference>